<dbReference type="AlphaFoldDB" id="A0AAV4CWM2"/>
<dbReference type="EMBL" id="BLXT01007044">
    <property type="protein sequence ID" value="GFO36268.1"/>
    <property type="molecule type" value="Genomic_DNA"/>
</dbReference>
<organism evidence="2 3">
    <name type="scientific">Plakobranchus ocellatus</name>
    <dbReference type="NCBI Taxonomy" id="259542"/>
    <lineage>
        <taxon>Eukaryota</taxon>
        <taxon>Metazoa</taxon>
        <taxon>Spiralia</taxon>
        <taxon>Lophotrochozoa</taxon>
        <taxon>Mollusca</taxon>
        <taxon>Gastropoda</taxon>
        <taxon>Heterobranchia</taxon>
        <taxon>Euthyneura</taxon>
        <taxon>Panpulmonata</taxon>
        <taxon>Sacoglossa</taxon>
        <taxon>Placobranchoidea</taxon>
        <taxon>Plakobranchidae</taxon>
        <taxon>Plakobranchus</taxon>
    </lineage>
</organism>
<evidence type="ECO:0000256" key="1">
    <source>
        <dbReference type="SAM" id="MobiDB-lite"/>
    </source>
</evidence>
<protein>
    <submittedName>
        <fullName evidence="2">Uncharacterized protein</fullName>
    </submittedName>
</protein>
<accession>A0AAV4CWM2</accession>
<evidence type="ECO:0000313" key="2">
    <source>
        <dbReference type="EMBL" id="GFO36268.1"/>
    </source>
</evidence>
<gene>
    <name evidence="2" type="ORF">PoB_006277300</name>
</gene>
<feature type="compositionally biased region" description="Polar residues" evidence="1">
    <location>
        <begin position="343"/>
        <end position="356"/>
    </location>
</feature>
<dbReference type="Proteomes" id="UP000735302">
    <property type="component" value="Unassembled WGS sequence"/>
</dbReference>
<feature type="compositionally biased region" description="Low complexity" evidence="1">
    <location>
        <begin position="357"/>
        <end position="371"/>
    </location>
</feature>
<evidence type="ECO:0000313" key="3">
    <source>
        <dbReference type="Proteomes" id="UP000735302"/>
    </source>
</evidence>
<keyword evidence="3" id="KW-1185">Reference proteome</keyword>
<comment type="caution">
    <text evidence="2">The sequence shown here is derived from an EMBL/GenBank/DDBJ whole genome shotgun (WGS) entry which is preliminary data.</text>
</comment>
<sequence length="424" mass="47391">MTRFSFESIVISRNGPLYSSFISLENLRRRETTRVLRATVTYSPNYPTDITPSPHFRTAALAGGCVYSMLILIPQRHRLISSQLYKGDRSEKLQSTQKKIESYEVDSKPFSTSKWKETVTLNLTICYTLSHSVVFVGLEFSSGRLREKAPQNSAPRTVNTESFPHRCDTRQTLTFTPFLYVAHAHVSGTSIRTIFVSRTAHCVIITTPWGKLVGKDKDQVPRTLRQLKTHTSLVPKSLRQLKMHTSLVPKSLRQLKTHTSLAPKSLRQLKMHTSLRPSRETTEDAHILSAQVAETTEDAHILSAQVAETAESPTTSYSQNACSSISLASTPKKSRRRLILDTNPKSSSKPAFTTSRSIHSPSTSMTDSSTSPIKPLYTPSTTLIGKPTSPIKTAVKKKTKNKPPLIAHTLIDHQLLKRKKPKAF</sequence>
<feature type="region of interest" description="Disordered" evidence="1">
    <location>
        <begin position="328"/>
        <end position="402"/>
    </location>
</feature>
<name>A0AAV4CWM2_9GAST</name>
<proteinExistence type="predicted"/>
<reference evidence="2 3" key="1">
    <citation type="journal article" date="2021" name="Elife">
        <title>Chloroplast acquisition without the gene transfer in kleptoplastic sea slugs, Plakobranchus ocellatus.</title>
        <authorList>
            <person name="Maeda T."/>
            <person name="Takahashi S."/>
            <person name="Yoshida T."/>
            <person name="Shimamura S."/>
            <person name="Takaki Y."/>
            <person name="Nagai Y."/>
            <person name="Toyoda A."/>
            <person name="Suzuki Y."/>
            <person name="Arimoto A."/>
            <person name="Ishii H."/>
            <person name="Satoh N."/>
            <person name="Nishiyama T."/>
            <person name="Hasebe M."/>
            <person name="Maruyama T."/>
            <person name="Minagawa J."/>
            <person name="Obokata J."/>
            <person name="Shigenobu S."/>
        </authorList>
    </citation>
    <scope>NUCLEOTIDE SEQUENCE [LARGE SCALE GENOMIC DNA]</scope>
</reference>